<sequence>MRIICSSAQSVKTDLRCVRDQTVMIYFTSGVLEEAEFYNIASLVRLVKERIRDNENRTSQGPVKHVYRVLQCQEEELTQMVSTMSDGWKFEQLISIGSSYNYGNEDQAEFLCVVSRELNNSTNGIVIEPTEKAKASEVCEDADDKSMEQVNEPDEAGRGGERGGSVAVTGPVTAPDGGWGWVVLVATIMVLALTLAFPSCVGIFYTDLQNEFDASNSETSWVPSIMTSVLHAGGPFCSVLVGRLGCRATVMLGGVLSGLGMAASSFTRSISELYVTAGVITGLGFCFSFQPAVTILGHYFVRRRAFANAMSSTGTALGLCTLPVLGNYLHREFGWRGSFLILGAVLLNCCVCGAVMRPLQPNRRRGQPLMNHGPPPPEEEDAKGGKGWVRRMWSLLVASLSEHMAFDQFCNNSRYCVYAIGITWMMLGFVVPLVYLVPYATANSMEQGRAALLLSILGVVNIVVRPPIGIIFNMPWFKGRHVYVFASALLVNGLSNSICCIGPSFTVLLTYVAVYGLSMSVVGSLMFTVLMDIVEMSRFPSALGLLAIMESITLLIGPPLAGILVDRTGQYYHVFFACSAVVASSAVFLMVSFWWLDKRDKTWTKPCQPASQPEPPRSAINVVPGCQYSSVPTEGDKDKASSNGAEYISSV</sequence>
<protein>
    <submittedName>
        <fullName evidence="1">Monocarboxylate transporter 6</fullName>
    </submittedName>
</protein>
<accession>A0ACB7F420</accession>
<evidence type="ECO:0000313" key="2">
    <source>
        <dbReference type="Proteomes" id="UP000805704"/>
    </source>
</evidence>
<dbReference type="Proteomes" id="UP000805704">
    <property type="component" value="Chromosome 18"/>
</dbReference>
<name>A0ACB7F420_NIBAL</name>
<evidence type="ECO:0000313" key="1">
    <source>
        <dbReference type="EMBL" id="KAG8008778.1"/>
    </source>
</evidence>
<comment type="caution">
    <text evidence="1">The sequence shown here is derived from an EMBL/GenBank/DDBJ whole genome shotgun (WGS) entry which is preliminary data.</text>
</comment>
<reference evidence="1" key="1">
    <citation type="submission" date="2020-04" db="EMBL/GenBank/DDBJ databases">
        <title>A chromosome-scale assembly and high-density genetic map of the yellow drum (Nibea albiflora) genome.</title>
        <authorList>
            <person name="Xu D."/>
            <person name="Zhang W."/>
            <person name="Chen R."/>
            <person name="Tan P."/>
            <person name="Wang L."/>
            <person name="Song H."/>
            <person name="Tian L."/>
            <person name="Zhu Q."/>
            <person name="Wang B."/>
        </authorList>
    </citation>
    <scope>NUCLEOTIDE SEQUENCE</scope>
    <source>
        <strain evidence="1">ZJHYS-2018</strain>
    </source>
</reference>
<gene>
    <name evidence="1" type="primary">SLC16A5</name>
    <name evidence="1" type="ORF">GBF38_010402</name>
</gene>
<organism evidence="1 2">
    <name type="scientific">Nibea albiflora</name>
    <name type="common">Yellow drum</name>
    <name type="synonym">Corvina albiflora</name>
    <dbReference type="NCBI Taxonomy" id="240163"/>
    <lineage>
        <taxon>Eukaryota</taxon>
        <taxon>Metazoa</taxon>
        <taxon>Chordata</taxon>
        <taxon>Craniata</taxon>
        <taxon>Vertebrata</taxon>
        <taxon>Euteleostomi</taxon>
        <taxon>Actinopterygii</taxon>
        <taxon>Neopterygii</taxon>
        <taxon>Teleostei</taxon>
        <taxon>Neoteleostei</taxon>
        <taxon>Acanthomorphata</taxon>
        <taxon>Eupercaria</taxon>
        <taxon>Sciaenidae</taxon>
        <taxon>Nibea</taxon>
    </lineage>
</organism>
<dbReference type="EMBL" id="CM024806">
    <property type="protein sequence ID" value="KAG8008778.1"/>
    <property type="molecule type" value="Genomic_DNA"/>
</dbReference>
<keyword evidence="2" id="KW-1185">Reference proteome</keyword>
<proteinExistence type="predicted"/>